<dbReference type="STRING" id="984485.A0A1E4RTH9"/>
<dbReference type="SUPFAM" id="SSF52047">
    <property type="entry name" value="RNI-like"/>
    <property type="match status" value="1"/>
</dbReference>
<evidence type="ECO:0000313" key="2">
    <source>
        <dbReference type="Proteomes" id="UP000095085"/>
    </source>
</evidence>
<dbReference type="OrthoDB" id="2125396at2759"/>
<dbReference type="PANTHER" id="PTHR13318">
    <property type="entry name" value="PARTNER OF PAIRED, ISOFORM B-RELATED"/>
    <property type="match status" value="1"/>
</dbReference>
<dbReference type="RefSeq" id="XP_020079432.1">
    <property type="nucleotide sequence ID" value="XM_020220643.1"/>
</dbReference>
<evidence type="ECO:0000313" key="1">
    <source>
        <dbReference type="EMBL" id="ODV70365.1"/>
    </source>
</evidence>
<gene>
    <name evidence="1" type="ORF">HYPBUDRAFT_151716</name>
</gene>
<accession>A0A1E4RTH9</accession>
<sequence>MSSKKDYGDYIKQLDLSYIIQTGKNAYVAKLLKKSRKNLEYFVAPQTSFGLGPLIALKNCQQLKVLDLRLVSETLNLEELFKSIRTLDQLTHLSFPRSSIEIHDFEGIDWPPKLTFLRISGGINDEFLIRSVFPSTLTQLEFSHCPAVKHAGIQNILHRLGKNLTSLKIQYPMPGLHDNSMDSVFTLCPNLTYLEIAVDYVSSSFFDDDNLEYLPYDRPLRNLHIDSSGMLGTSNKIDAIDLAIAINDEKLPHLKNVSCTAKLGWDPKSEYVNYIVNYLDEKNGGLYIGY</sequence>
<reference evidence="2" key="1">
    <citation type="submission" date="2016-05" db="EMBL/GenBank/DDBJ databases">
        <title>Comparative genomics of biotechnologically important yeasts.</title>
        <authorList>
            <consortium name="DOE Joint Genome Institute"/>
            <person name="Riley R."/>
            <person name="Haridas S."/>
            <person name="Wolfe K.H."/>
            <person name="Lopes M.R."/>
            <person name="Hittinger C.T."/>
            <person name="Goker M."/>
            <person name="Salamov A."/>
            <person name="Wisecaver J."/>
            <person name="Long T.M."/>
            <person name="Aerts A.L."/>
            <person name="Barry K."/>
            <person name="Choi C."/>
            <person name="Clum A."/>
            <person name="Coughlan A.Y."/>
            <person name="Deshpande S."/>
            <person name="Douglass A.P."/>
            <person name="Hanson S.J."/>
            <person name="Klenk H.-P."/>
            <person name="Labutti K."/>
            <person name="Lapidus A."/>
            <person name="Lindquist E."/>
            <person name="Lipzen A."/>
            <person name="Meier-Kolthoff J.P."/>
            <person name="Ohm R.A."/>
            <person name="Otillar R.P."/>
            <person name="Pangilinan J."/>
            <person name="Peng Y."/>
            <person name="Rokas A."/>
            <person name="Rosa C.A."/>
            <person name="Scheuner C."/>
            <person name="Sibirny A.A."/>
            <person name="Slot J.C."/>
            <person name="Stielow J.B."/>
            <person name="Sun H."/>
            <person name="Kurtzman C.P."/>
            <person name="Blackwell M."/>
            <person name="Grigoriev I.V."/>
            <person name="Jeffries T.W."/>
        </authorList>
    </citation>
    <scope>NUCLEOTIDE SEQUENCE [LARGE SCALE GENOMIC DNA]</scope>
    <source>
        <strain evidence="2">NRRL Y-1933</strain>
    </source>
</reference>
<dbReference type="InterPro" id="IPR032675">
    <property type="entry name" value="LRR_dom_sf"/>
</dbReference>
<dbReference type="EMBL" id="KV454538">
    <property type="protein sequence ID" value="ODV70365.1"/>
    <property type="molecule type" value="Genomic_DNA"/>
</dbReference>
<dbReference type="GeneID" id="30995193"/>
<proteinExistence type="predicted"/>
<organism evidence="1 2">
    <name type="scientific">Hyphopichia burtonii NRRL Y-1933</name>
    <dbReference type="NCBI Taxonomy" id="984485"/>
    <lineage>
        <taxon>Eukaryota</taxon>
        <taxon>Fungi</taxon>
        <taxon>Dikarya</taxon>
        <taxon>Ascomycota</taxon>
        <taxon>Saccharomycotina</taxon>
        <taxon>Pichiomycetes</taxon>
        <taxon>Debaryomycetaceae</taxon>
        <taxon>Hyphopichia</taxon>
    </lineage>
</organism>
<dbReference type="GO" id="GO:0019005">
    <property type="term" value="C:SCF ubiquitin ligase complex"/>
    <property type="evidence" value="ECO:0007669"/>
    <property type="project" value="TreeGrafter"/>
</dbReference>
<dbReference type="PANTHER" id="PTHR13318:SF190">
    <property type="entry name" value="PARTNER OF PAIRED, ISOFORM B"/>
    <property type="match status" value="1"/>
</dbReference>
<dbReference type="Gene3D" id="3.80.10.10">
    <property type="entry name" value="Ribonuclease Inhibitor"/>
    <property type="match status" value="1"/>
</dbReference>
<dbReference type="Proteomes" id="UP000095085">
    <property type="component" value="Unassembled WGS sequence"/>
</dbReference>
<dbReference type="AlphaFoldDB" id="A0A1E4RTH9"/>
<dbReference type="GO" id="GO:0031146">
    <property type="term" value="P:SCF-dependent proteasomal ubiquitin-dependent protein catabolic process"/>
    <property type="evidence" value="ECO:0007669"/>
    <property type="project" value="TreeGrafter"/>
</dbReference>
<protein>
    <recommendedName>
        <fullName evidence="3">RNI-like protein</fullName>
    </recommendedName>
</protein>
<name>A0A1E4RTH9_9ASCO</name>
<evidence type="ECO:0008006" key="3">
    <source>
        <dbReference type="Google" id="ProtNLM"/>
    </source>
</evidence>
<keyword evidence="2" id="KW-1185">Reference proteome</keyword>